<keyword evidence="3" id="KW-0067">ATP-binding</keyword>
<dbReference type="PANTHER" id="PTHR43309:SF3">
    <property type="entry name" value="5-OXOPROLINASE SUBUNIT C"/>
    <property type="match status" value="1"/>
</dbReference>
<keyword evidence="6" id="KW-1185">Reference proteome</keyword>
<dbReference type="SMART" id="SM00797">
    <property type="entry name" value="AHS2"/>
    <property type="match status" value="1"/>
</dbReference>
<dbReference type="AlphaFoldDB" id="A0A9X1QS63"/>
<evidence type="ECO:0000256" key="2">
    <source>
        <dbReference type="ARBA" id="ARBA00022801"/>
    </source>
</evidence>
<dbReference type="NCBIfam" id="TIGR00724">
    <property type="entry name" value="urea_amlyse_rel"/>
    <property type="match status" value="1"/>
</dbReference>
<evidence type="ECO:0000256" key="1">
    <source>
        <dbReference type="ARBA" id="ARBA00022741"/>
    </source>
</evidence>
<dbReference type="InterPro" id="IPR052708">
    <property type="entry name" value="PxpC"/>
</dbReference>
<feature type="domain" description="Carboxyltransferase" evidence="4">
    <location>
        <begin position="28"/>
        <end position="298"/>
    </location>
</feature>
<dbReference type="Pfam" id="PF02626">
    <property type="entry name" value="CT_A_B"/>
    <property type="match status" value="1"/>
</dbReference>
<proteinExistence type="predicted"/>
<accession>A0A9X1QS63</accession>
<evidence type="ECO:0000313" key="5">
    <source>
        <dbReference type="EMBL" id="MCF4006848.1"/>
    </source>
</evidence>
<dbReference type="RefSeq" id="WP_236118655.1">
    <property type="nucleotide sequence ID" value="NZ_JAKGSI010000003.1"/>
</dbReference>
<sequence length="298" mass="32378">MSSTPVLRVLSTGPQLLLEDRGRPGRASLGVSPSGSFDRLSAARANHALGNTPDAAVLEILLGGCEFEVLNPTSLVVTGTDASVSLRRRRGAVIDAHTHRILDVATGDRLYIEPARYGLRAYLGIRGGFLAQEELGSRSTDTLSGLGPTPLAEGDVLSKASDIAELAWWPALRTLPVLWRRVAEETLTVIPGPREDWFEEDALDLFYSQTYEVSQDSNRVGLRLTGDVPLGRRRKEELPSEGMVRGSIQVPPNGQPVVFGPDHPVTGGYPVIAVLTSRSCDRSAQLRPGDRIRFRRSH</sequence>
<dbReference type="Proteomes" id="UP001139336">
    <property type="component" value="Unassembled WGS sequence"/>
</dbReference>
<keyword evidence="1" id="KW-0547">Nucleotide-binding</keyword>
<dbReference type="SUPFAM" id="SSF50891">
    <property type="entry name" value="Cyclophilin-like"/>
    <property type="match status" value="1"/>
</dbReference>
<protein>
    <submittedName>
        <fullName evidence="5">Biotin-dependent carboxyltransferase family protein</fullName>
    </submittedName>
</protein>
<name>A0A9X1QS63_9CORY</name>
<dbReference type="EMBL" id="JAKGSI010000003">
    <property type="protein sequence ID" value="MCF4006848.1"/>
    <property type="molecule type" value="Genomic_DNA"/>
</dbReference>
<keyword evidence="2" id="KW-0378">Hydrolase</keyword>
<dbReference type="PANTHER" id="PTHR43309">
    <property type="entry name" value="5-OXOPROLINASE SUBUNIT C"/>
    <property type="match status" value="1"/>
</dbReference>
<evidence type="ECO:0000259" key="4">
    <source>
        <dbReference type="SMART" id="SM00797"/>
    </source>
</evidence>
<evidence type="ECO:0000313" key="6">
    <source>
        <dbReference type="Proteomes" id="UP001139336"/>
    </source>
</evidence>
<evidence type="ECO:0000256" key="3">
    <source>
        <dbReference type="ARBA" id="ARBA00022840"/>
    </source>
</evidence>
<dbReference type="InterPro" id="IPR029000">
    <property type="entry name" value="Cyclophilin-like_dom_sf"/>
</dbReference>
<dbReference type="Gene3D" id="2.40.100.10">
    <property type="entry name" value="Cyclophilin-like"/>
    <property type="match status" value="1"/>
</dbReference>
<dbReference type="InterPro" id="IPR003778">
    <property type="entry name" value="CT_A_B"/>
</dbReference>
<comment type="caution">
    <text evidence="5">The sequence shown here is derived from an EMBL/GenBank/DDBJ whole genome shotgun (WGS) entry which is preliminary data.</text>
</comment>
<gene>
    <name evidence="5" type="ORF">L1O03_06600</name>
</gene>
<organism evidence="5 6">
    <name type="scientific">Corynebacterium uropygiale</name>
    <dbReference type="NCBI Taxonomy" id="1775911"/>
    <lineage>
        <taxon>Bacteria</taxon>
        <taxon>Bacillati</taxon>
        <taxon>Actinomycetota</taxon>
        <taxon>Actinomycetes</taxon>
        <taxon>Mycobacteriales</taxon>
        <taxon>Corynebacteriaceae</taxon>
        <taxon>Corynebacterium</taxon>
    </lineage>
</organism>
<reference evidence="5" key="1">
    <citation type="submission" date="2022-01" db="EMBL/GenBank/DDBJ databases">
        <title>Corynebacterium sp. nov isolated from isolated from the feces of the greater white-fronted geese (Anser albifrons) at Poyang Lake, PR China.</title>
        <authorList>
            <person name="Liu Q."/>
        </authorList>
    </citation>
    <scope>NUCLEOTIDE SEQUENCE</scope>
    <source>
        <strain evidence="5">JCM 32435</strain>
    </source>
</reference>
<dbReference type="GO" id="GO:0016787">
    <property type="term" value="F:hydrolase activity"/>
    <property type="evidence" value="ECO:0007669"/>
    <property type="project" value="UniProtKB-KW"/>
</dbReference>
<dbReference type="GO" id="GO:0005524">
    <property type="term" value="F:ATP binding"/>
    <property type="evidence" value="ECO:0007669"/>
    <property type="project" value="UniProtKB-KW"/>
</dbReference>